<evidence type="ECO:0000259" key="8">
    <source>
        <dbReference type="PROSITE" id="PS50885"/>
    </source>
</evidence>
<evidence type="ECO:0000256" key="4">
    <source>
        <dbReference type="ARBA" id="ARBA00022679"/>
    </source>
</evidence>
<proteinExistence type="predicted"/>
<keyword evidence="6 7" id="KW-0472">Membrane</keyword>
<dbReference type="SMART" id="SM00304">
    <property type="entry name" value="HAMP"/>
    <property type="match status" value="1"/>
</dbReference>
<organism evidence="9 10">
    <name type="scientific">Paenibacillus monticola</name>
    <dbReference type="NCBI Taxonomy" id="2666075"/>
    <lineage>
        <taxon>Bacteria</taxon>
        <taxon>Bacillati</taxon>
        <taxon>Bacillota</taxon>
        <taxon>Bacilli</taxon>
        <taxon>Bacillales</taxon>
        <taxon>Paenibacillaceae</taxon>
        <taxon>Paenibacillus</taxon>
    </lineage>
</organism>
<dbReference type="AlphaFoldDB" id="A0A7X2L4X6"/>
<name>A0A7X2L4X6_9BACL</name>
<evidence type="ECO:0000256" key="6">
    <source>
        <dbReference type="ARBA" id="ARBA00023136"/>
    </source>
</evidence>
<dbReference type="GO" id="GO:0000155">
    <property type="term" value="F:phosphorelay sensor kinase activity"/>
    <property type="evidence" value="ECO:0007669"/>
    <property type="project" value="InterPro"/>
</dbReference>
<dbReference type="Pfam" id="PF02518">
    <property type="entry name" value="HATPase_c"/>
    <property type="match status" value="1"/>
</dbReference>
<comment type="caution">
    <text evidence="9">The sequence shown here is derived from an EMBL/GenBank/DDBJ whole genome shotgun (WGS) entry which is preliminary data.</text>
</comment>
<evidence type="ECO:0000256" key="7">
    <source>
        <dbReference type="SAM" id="Phobius"/>
    </source>
</evidence>
<dbReference type="SUPFAM" id="SSF158472">
    <property type="entry name" value="HAMP domain-like"/>
    <property type="match status" value="1"/>
</dbReference>
<dbReference type="Pfam" id="PF00672">
    <property type="entry name" value="HAMP"/>
    <property type="match status" value="1"/>
</dbReference>
<reference evidence="9 10" key="1">
    <citation type="submission" date="2019-11" db="EMBL/GenBank/DDBJ databases">
        <title>Paenibacillus monticola sp. nov., a novel PGPR strain isolated from mountain sample in China.</title>
        <authorList>
            <person name="Zhao Q."/>
            <person name="Li H.-P."/>
            <person name="Zhang J.-L."/>
        </authorList>
    </citation>
    <scope>NUCLEOTIDE SEQUENCE [LARGE SCALE GENOMIC DNA]</scope>
    <source>
        <strain evidence="9 10">LC-T2</strain>
    </source>
</reference>
<dbReference type="InterPro" id="IPR010559">
    <property type="entry name" value="Sig_transdc_His_kin_internal"/>
</dbReference>
<keyword evidence="5" id="KW-0418">Kinase</keyword>
<evidence type="ECO:0000256" key="1">
    <source>
        <dbReference type="ARBA" id="ARBA00004651"/>
    </source>
</evidence>
<dbReference type="PANTHER" id="PTHR34220">
    <property type="entry name" value="SENSOR HISTIDINE KINASE YPDA"/>
    <property type="match status" value="1"/>
</dbReference>
<gene>
    <name evidence="9" type="ORF">GJB61_22675</name>
</gene>
<dbReference type="InterPro" id="IPR036890">
    <property type="entry name" value="HATPase_C_sf"/>
</dbReference>
<accession>A0A7X2L4X6</accession>
<evidence type="ECO:0000256" key="5">
    <source>
        <dbReference type="ARBA" id="ARBA00022777"/>
    </source>
</evidence>
<dbReference type="Gene3D" id="6.10.340.10">
    <property type="match status" value="1"/>
</dbReference>
<keyword evidence="7" id="KW-1133">Transmembrane helix</keyword>
<evidence type="ECO:0000313" key="9">
    <source>
        <dbReference type="EMBL" id="MRN55791.1"/>
    </source>
</evidence>
<keyword evidence="3" id="KW-0597">Phosphoprotein</keyword>
<dbReference type="PROSITE" id="PS50885">
    <property type="entry name" value="HAMP"/>
    <property type="match status" value="1"/>
</dbReference>
<keyword evidence="2" id="KW-1003">Cell membrane</keyword>
<dbReference type="GO" id="GO:0005886">
    <property type="term" value="C:plasma membrane"/>
    <property type="evidence" value="ECO:0007669"/>
    <property type="project" value="UniProtKB-SubCell"/>
</dbReference>
<keyword evidence="7" id="KW-0812">Transmembrane</keyword>
<evidence type="ECO:0000256" key="2">
    <source>
        <dbReference type="ARBA" id="ARBA00022475"/>
    </source>
</evidence>
<feature type="transmembrane region" description="Helical" evidence="7">
    <location>
        <begin position="300"/>
        <end position="321"/>
    </location>
</feature>
<dbReference type="RefSeq" id="WP_229522222.1">
    <property type="nucleotide sequence ID" value="NZ_WJXB01000010.1"/>
</dbReference>
<dbReference type="Gene3D" id="3.30.565.10">
    <property type="entry name" value="Histidine kinase-like ATPase, C-terminal domain"/>
    <property type="match status" value="1"/>
</dbReference>
<protein>
    <submittedName>
        <fullName evidence="9">HAMP domain-containing protein</fullName>
    </submittedName>
</protein>
<sequence>MIHFFYYSEVFEKDDLMAWRPNLFIKMVAILLSLISVTLLFYGLSYSKDIGVISSQIKTTDLNHLEFLTQQMDNNINQLAGSMYALQRDPTVRDYEQIRKLAHLIDPPQTIMTVLEKLSLQTSSSTWENRIVLYKPHSGETLGSDSSLSFDSSALEKPLPAGWEYIPEDKSNAEAGFRLLLSDPVERRNAPREAGLLMSMYFPVSNIERMFDAYQSQNKGDTFLFHPAFGVIFFRNTDREMAKQIVATLTPSTGQGTSDIVSLKEDNFLVSSVPSSAINWQVVHYSPLKQILQPIQSSRYSFLMGSAILLIMSLLFSLQLYRQVQRPVSLLLRSLNRIKEGRWSTRIHTKTNPEFTMLNEEFNEMAEKIQSLIEQVYLEQLRAKDAQLKQLQSQINPHFLYNCLFFIKSKAVIGDTDSVEAMALNLGEYYRYITKVDHSLTTFQDELKLLENYLEIQNLRKQRICYEMDIADDLMGLRIPRLLLQPLVENSIIHGIEKKIGPGFIRITASHTQEAVTVTVEDNGAGMTDEAIASLHARISESTREDGGCGLWNIQQRLKAHYGDSSGLLITPSPSGGLKLTLRMEKKEEFYASNSAG</sequence>
<dbReference type="InterPro" id="IPR050640">
    <property type="entry name" value="Bact_2-comp_sensor_kinase"/>
</dbReference>
<evidence type="ECO:0000256" key="3">
    <source>
        <dbReference type="ARBA" id="ARBA00022553"/>
    </source>
</evidence>
<feature type="domain" description="HAMP" evidence="8">
    <location>
        <begin position="322"/>
        <end position="374"/>
    </location>
</feature>
<keyword evidence="10" id="KW-1185">Reference proteome</keyword>
<dbReference type="InterPro" id="IPR003660">
    <property type="entry name" value="HAMP_dom"/>
</dbReference>
<comment type="subcellular location">
    <subcellularLocation>
        <location evidence="1">Cell membrane</location>
        <topology evidence="1">Multi-pass membrane protein</topology>
    </subcellularLocation>
</comment>
<keyword evidence="4" id="KW-0808">Transferase</keyword>
<dbReference type="EMBL" id="WJXB01000010">
    <property type="protein sequence ID" value="MRN55791.1"/>
    <property type="molecule type" value="Genomic_DNA"/>
</dbReference>
<evidence type="ECO:0000313" key="10">
    <source>
        <dbReference type="Proteomes" id="UP000463051"/>
    </source>
</evidence>
<dbReference type="Proteomes" id="UP000463051">
    <property type="component" value="Unassembled WGS sequence"/>
</dbReference>
<dbReference type="Pfam" id="PF06580">
    <property type="entry name" value="His_kinase"/>
    <property type="match status" value="1"/>
</dbReference>
<feature type="transmembrane region" description="Helical" evidence="7">
    <location>
        <begin position="23"/>
        <end position="44"/>
    </location>
</feature>
<dbReference type="InterPro" id="IPR003594">
    <property type="entry name" value="HATPase_dom"/>
</dbReference>
<dbReference type="CDD" id="cd06225">
    <property type="entry name" value="HAMP"/>
    <property type="match status" value="1"/>
</dbReference>
<dbReference type="PANTHER" id="PTHR34220:SF7">
    <property type="entry name" value="SENSOR HISTIDINE KINASE YPDA"/>
    <property type="match status" value="1"/>
</dbReference>
<dbReference type="SUPFAM" id="SSF55874">
    <property type="entry name" value="ATPase domain of HSP90 chaperone/DNA topoisomerase II/histidine kinase"/>
    <property type="match status" value="1"/>
</dbReference>